<dbReference type="CDD" id="cd04301">
    <property type="entry name" value="NAT_SF"/>
    <property type="match status" value="1"/>
</dbReference>
<dbReference type="OrthoDB" id="3173333at2"/>
<dbReference type="GO" id="GO:0016747">
    <property type="term" value="F:acyltransferase activity, transferring groups other than amino-acyl groups"/>
    <property type="evidence" value="ECO:0007669"/>
    <property type="project" value="InterPro"/>
</dbReference>
<feature type="domain" description="N-acetyltransferase" evidence="3">
    <location>
        <begin position="3"/>
        <end position="157"/>
    </location>
</feature>
<evidence type="ECO:0000256" key="2">
    <source>
        <dbReference type="ARBA" id="ARBA00023315"/>
    </source>
</evidence>
<dbReference type="EMBL" id="CP066007">
    <property type="protein sequence ID" value="QQB46104.1"/>
    <property type="molecule type" value="Genomic_DNA"/>
</dbReference>
<dbReference type="AlphaFoldDB" id="A0A7T4EEX1"/>
<evidence type="ECO:0000256" key="1">
    <source>
        <dbReference type="ARBA" id="ARBA00022679"/>
    </source>
</evidence>
<evidence type="ECO:0000313" key="5">
    <source>
        <dbReference type="EMBL" id="QRP71383.1"/>
    </source>
</evidence>
<organism evidence="4 6">
    <name type="scientific">Corynebacterium glucuronolyticum</name>
    <dbReference type="NCBI Taxonomy" id="39791"/>
    <lineage>
        <taxon>Bacteria</taxon>
        <taxon>Bacillati</taxon>
        <taxon>Actinomycetota</taxon>
        <taxon>Actinomycetes</taxon>
        <taxon>Mycobacteriales</taxon>
        <taxon>Corynebacteriaceae</taxon>
        <taxon>Corynebacterium</taxon>
    </lineage>
</organism>
<dbReference type="Proteomes" id="UP000617681">
    <property type="component" value="Chromosome"/>
</dbReference>
<keyword evidence="2" id="KW-0012">Acyltransferase</keyword>
<dbReference type="InterPro" id="IPR016181">
    <property type="entry name" value="Acyl_CoA_acyltransferase"/>
</dbReference>
<accession>A0A7T4EEX1</accession>
<dbReference type="PANTHER" id="PTHR43072">
    <property type="entry name" value="N-ACETYLTRANSFERASE"/>
    <property type="match status" value="1"/>
</dbReference>
<protein>
    <submittedName>
        <fullName evidence="4">N-acetyltransferase</fullName>
    </submittedName>
</protein>
<dbReference type="GeneID" id="92759632"/>
<evidence type="ECO:0000259" key="3">
    <source>
        <dbReference type="PROSITE" id="PS51186"/>
    </source>
</evidence>
<dbReference type="PANTHER" id="PTHR43072:SF23">
    <property type="entry name" value="UPF0039 PROTEIN C11D3.02C"/>
    <property type="match status" value="1"/>
</dbReference>
<dbReference type="InterPro" id="IPR000182">
    <property type="entry name" value="GNAT_dom"/>
</dbReference>
<gene>
    <name evidence="4" type="ORF">I6I10_11745</name>
    <name evidence="5" type="ORF">I6J21_04375</name>
</gene>
<dbReference type="Gene3D" id="3.40.630.30">
    <property type="match status" value="1"/>
</dbReference>
<dbReference type="RefSeq" id="WP_005395820.1">
    <property type="nucleotide sequence ID" value="NZ_CP069534.1"/>
</dbReference>
<dbReference type="Proteomes" id="UP000596145">
    <property type="component" value="Chromosome"/>
</dbReference>
<sequence length="161" mass="17763">MTMLIRLALASDAPALARIRNWAAEESTALFDNTPVTVANRTRWLAEEPVVFVADVDGEVIGYASYGPFRVLTGYRHTVENSVYVLPGNQGAGIGTGLLQTLIAHAEANPDVHRMVVWIESTNEASLALHRRHGFEEKGRLTEVGYKCGRWLDVTILERAC</sequence>
<dbReference type="SUPFAM" id="SSF55729">
    <property type="entry name" value="Acyl-CoA N-acyltransferases (Nat)"/>
    <property type="match status" value="1"/>
</dbReference>
<dbReference type="Pfam" id="PF00583">
    <property type="entry name" value="Acetyltransf_1"/>
    <property type="match status" value="1"/>
</dbReference>
<evidence type="ECO:0000313" key="4">
    <source>
        <dbReference type="EMBL" id="QQB46104.1"/>
    </source>
</evidence>
<reference evidence="4 6" key="1">
    <citation type="submission" date="2020-12" db="EMBL/GenBank/DDBJ databases">
        <title>FDA dAtabase for Regulatory Grade micrObial Sequences (FDA-ARGOS): Supporting development and validation of Infectious Disease Dx tests.</title>
        <authorList>
            <person name="Sproer C."/>
            <person name="Gronow S."/>
            <person name="Severitt S."/>
            <person name="Schroder I."/>
            <person name="Tallon L."/>
            <person name="Sadzewicz L."/>
            <person name="Zhao X."/>
            <person name="Boylan J."/>
            <person name="Ott S."/>
            <person name="Bowen H."/>
            <person name="Vavikolanu K."/>
            <person name="Mehta A."/>
            <person name="Aluvathingal J."/>
            <person name="Nadendla S."/>
            <person name="Lowell S."/>
            <person name="Myers T."/>
            <person name="Yan Y."/>
            <person name="Sichtig H."/>
        </authorList>
    </citation>
    <scope>NUCLEOTIDE SEQUENCE [LARGE SCALE GENOMIC DNA]</scope>
    <source>
        <strain evidence="4 6">FDAARGOS_1053</strain>
        <strain evidence="5">FDAARGOS_1191</strain>
    </source>
</reference>
<dbReference type="EMBL" id="CP069534">
    <property type="protein sequence ID" value="QRP71383.1"/>
    <property type="molecule type" value="Genomic_DNA"/>
</dbReference>
<dbReference type="PROSITE" id="PS51186">
    <property type="entry name" value="GNAT"/>
    <property type="match status" value="1"/>
</dbReference>
<proteinExistence type="predicted"/>
<name>A0A7T4EEX1_9CORY</name>
<keyword evidence="1 4" id="KW-0808">Transferase</keyword>
<evidence type="ECO:0000313" key="6">
    <source>
        <dbReference type="Proteomes" id="UP000596145"/>
    </source>
</evidence>